<keyword evidence="2" id="KW-1185">Reference proteome</keyword>
<name>A0ABP7MEQ3_9GAMM</name>
<dbReference type="RefSeq" id="WP_344796613.1">
    <property type="nucleotide sequence ID" value="NZ_BAABBN010000004.1"/>
</dbReference>
<dbReference type="Proteomes" id="UP001501565">
    <property type="component" value="Unassembled WGS sequence"/>
</dbReference>
<comment type="caution">
    <text evidence="1">The sequence shown here is derived from an EMBL/GenBank/DDBJ whole genome shotgun (WGS) entry which is preliminary data.</text>
</comment>
<dbReference type="Pfam" id="PF05742">
    <property type="entry name" value="TANGO2"/>
    <property type="match status" value="1"/>
</dbReference>
<evidence type="ECO:0000313" key="2">
    <source>
        <dbReference type="Proteomes" id="UP001501565"/>
    </source>
</evidence>
<proteinExistence type="predicted"/>
<dbReference type="InterPro" id="IPR008551">
    <property type="entry name" value="TANGO2"/>
</dbReference>
<dbReference type="EMBL" id="BAABBN010000004">
    <property type="protein sequence ID" value="GAA3918814.1"/>
    <property type="molecule type" value="Genomic_DNA"/>
</dbReference>
<accession>A0ABP7MEQ3</accession>
<evidence type="ECO:0000313" key="1">
    <source>
        <dbReference type="EMBL" id="GAA3918814.1"/>
    </source>
</evidence>
<organism evidence="1 2">
    <name type="scientific">Litoribacillus peritrichatus</name>
    <dbReference type="NCBI Taxonomy" id="718191"/>
    <lineage>
        <taxon>Bacteria</taxon>
        <taxon>Pseudomonadati</taxon>
        <taxon>Pseudomonadota</taxon>
        <taxon>Gammaproteobacteria</taxon>
        <taxon>Oceanospirillales</taxon>
        <taxon>Oceanospirillaceae</taxon>
        <taxon>Litoribacillus</taxon>
    </lineage>
</organism>
<gene>
    <name evidence="1" type="ORF">GCM10022277_12630</name>
</gene>
<reference evidence="2" key="1">
    <citation type="journal article" date="2019" name="Int. J. Syst. Evol. Microbiol.">
        <title>The Global Catalogue of Microorganisms (GCM) 10K type strain sequencing project: providing services to taxonomists for standard genome sequencing and annotation.</title>
        <authorList>
            <consortium name="The Broad Institute Genomics Platform"/>
            <consortium name="The Broad Institute Genome Sequencing Center for Infectious Disease"/>
            <person name="Wu L."/>
            <person name="Ma J."/>
        </authorList>
    </citation>
    <scope>NUCLEOTIDE SEQUENCE [LARGE SCALE GENOMIC DNA]</scope>
    <source>
        <strain evidence="2">JCM 17551</strain>
    </source>
</reference>
<sequence>MCTLSWLNNDDGYEIFFNRDEQRSRAKAIPPKLLNLQDVSVLMPVDPRGNGSWISVNEFGLSLCLLNFYQGHNPRQNLKSRGQLLKTLSHFEDTKSVVLHLTSMDLTCYAPFTLVAITDKQEFSVKNTAASHQTFQWDGQHLQLVNLKRAMITSSSVMFDTVAPFRIDNFDALSSSASAEDHSRFHQGHTTKEGYKSVCMHREDAKTVSFSRIHVSDKEIKFSYLDGSPCQGGDYITTYLPRCVEGSVDQSLPSPS</sequence>
<protein>
    <submittedName>
        <fullName evidence="1">NRDE family protein</fullName>
    </submittedName>
</protein>